<sequence length="637" mass="70062">MVINTPPRKNPVKPLRTLPNIEEHNELEPAPSASAQKQPHTGNPVIDSLIDSDSPEPPAEPKQPAAPKEAAEPALTTRSKPRSVTEELRSSVVSCDLAVEEATAKEEPAVKKESGKPSLGLPANCLESTCEFDPVESDRRDDEVSAKKESGKHSFGLPADCMMSTGEFDPVESDRRDEEPTRFEPIKEEDESDELPVDKEVPVKESVKKETPKHSFGLPADCLESTCEFDPVESDRRDDETPVKKETPKHSFGLPADCMMSTGEFDPVESDRRDDEEPTRFEPIKEEDESDELPVEKKEPAVKKESGKPSLGLPANCLESTCEFDPVESDRRDDEVSAKKESGKHSFGLPADCMMSTGEFDPKETPKHSFGLPADCMMSTGEFDPVESDRRDEEPTRFEPIKEEDESDELPVEKKEETPVMQRNESVKSTGEFDPVESNREEIPLAPPAVGATQISAAVPAKSVRSSGEFDPVESERKDETPASKNPAELTDTVVFSEIPENPAVSVEEVAPAAAPVIPVIPGPLEVTIPSAEENSAELLRMTNSGQNLGGLQFTEETPEEPLVASKVTAIKRKDGLEKEEGVVGKDNSIPEKKNSPLDETTVIQLDPDLLNEELEQAEEEEEEEYEERRGCWGCRN</sequence>
<feature type="compositionally biased region" description="Basic and acidic residues" evidence="1">
    <location>
        <begin position="328"/>
        <end position="344"/>
    </location>
</feature>
<feature type="compositionally biased region" description="Basic and acidic residues" evidence="1">
    <location>
        <begin position="578"/>
        <end position="597"/>
    </location>
</feature>
<feature type="compositionally biased region" description="Basic and acidic residues" evidence="1">
    <location>
        <begin position="294"/>
        <end position="307"/>
    </location>
</feature>
<feature type="compositionally biased region" description="Basic and acidic residues" evidence="1">
    <location>
        <begin position="387"/>
        <end position="401"/>
    </location>
</feature>
<feature type="compositionally biased region" description="Basic and acidic residues" evidence="1">
    <location>
        <begin position="136"/>
        <end position="152"/>
    </location>
</feature>
<feature type="region of interest" description="Disordered" evidence="1">
    <location>
        <begin position="578"/>
        <end position="602"/>
    </location>
</feature>
<feature type="region of interest" description="Disordered" evidence="1">
    <location>
        <begin position="1"/>
        <end position="491"/>
    </location>
</feature>
<name>A0A196SF43_BLAHN</name>
<feature type="region of interest" description="Disordered" evidence="1">
    <location>
        <begin position="616"/>
        <end position="637"/>
    </location>
</feature>
<feature type="compositionally biased region" description="Basic and acidic residues" evidence="1">
    <location>
        <begin position="233"/>
        <end position="249"/>
    </location>
</feature>
<protein>
    <submittedName>
        <fullName evidence="2">Uncharacterized protein</fullName>
    </submittedName>
</protein>
<gene>
    <name evidence="2" type="ORF">AV274_2584</name>
</gene>
<feature type="compositionally biased region" description="Basic and acidic residues" evidence="1">
    <location>
        <begin position="172"/>
        <end position="186"/>
    </location>
</feature>
<feature type="compositionally biased region" description="Low complexity" evidence="1">
    <location>
        <begin position="62"/>
        <end position="74"/>
    </location>
</feature>
<feature type="compositionally biased region" description="Basic and acidic residues" evidence="1">
    <location>
        <begin position="269"/>
        <end position="284"/>
    </location>
</feature>
<reference evidence="2 3" key="1">
    <citation type="submission" date="2016-05" db="EMBL/GenBank/DDBJ databases">
        <title>Nuclear genome of Blastocystis sp. subtype 1 NandII.</title>
        <authorList>
            <person name="Gentekaki E."/>
            <person name="Curtis B."/>
            <person name="Stairs C."/>
            <person name="Eme L."/>
            <person name="Herman E."/>
            <person name="Klimes V."/>
            <person name="Arias M.C."/>
            <person name="Elias M."/>
            <person name="Hilliou F."/>
            <person name="Klute M."/>
            <person name="Malik S.-B."/>
            <person name="Pightling A."/>
            <person name="Rachubinski R."/>
            <person name="Salas D."/>
            <person name="Schlacht A."/>
            <person name="Suga H."/>
            <person name="Archibald J."/>
            <person name="Ball S.G."/>
            <person name="Clark G."/>
            <person name="Dacks J."/>
            <person name="Van Der Giezen M."/>
            <person name="Tsaousis A."/>
            <person name="Roger A."/>
        </authorList>
    </citation>
    <scope>NUCLEOTIDE SEQUENCE [LARGE SCALE GENOMIC DNA]</scope>
    <source>
        <strain evidence="3">ATCC 50177 / NandII</strain>
    </source>
</reference>
<feature type="compositionally biased region" description="Acidic residues" evidence="1">
    <location>
        <begin position="616"/>
        <end position="626"/>
    </location>
</feature>
<evidence type="ECO:0000256" key="1">
    <source>
        <dbReference type="SAM" id="MobiDB-lite"/>
    </source>
</evidence>
<dbReference type="Proteomes" id="UP000078348">
    <property type="component" value="Unassembled WGS sequence"/>
</dbReference>
<evidence type="ECO:0000313" key="3">
    <source>
        <dbReference type="Proteomes" id="UP000078348"/>
    </source>
</evidence>
<organism evidence="2 3">
    <name type="scientific">Blastocystis sp. subtype 1 (strain ATCC 50177 / NandII)</name>
    <dbReference type="NCBI Taxonomy" id="478820"/>
    <lineage>
        <taxon>Eukaryota</taxon>
        <taxon>Sar</taxon>
        <taxon>Stramenopiles</taxon>
        <taxon>Bigyra</taxon>
        <taxon>Opalozoa</taxon>
        <taxon>Opalinata</taxon>
        <taxon>Blastocystidae</taxon>
        <taxon>Blastocystis</taxon>
    </lineage>
</organism>
<dbReference type="AlphaFoldDB" id="A0A196SF43"/>
<comment type="caution">
    <text evidence="2">The sequence shown here is derived from an EMBL/GenBank/DDBJ whole genome shotgun (WGS) entry which is preliminary data.</text>
</comment>
<proteinExistence type="predicted"/>
<accession>A0A196SF43</accession>
<feature type="compositionally biased region" description="Basic and acidic residues" evidence="1">
    <location>
        <begin position="196"/>
        <end position="213"/>
    </location>
</feature>
<feature type="compositionally biased region" description="Basic and acidic residues" evidence="1">
    <location>
        <begin position="102"/>
        <end position="115"/>
    </location>
</feature>
<dbReference type="EMBL" id="LXWW01000123">
    <property type="protein sequence ID" value="OAO15685.1"/>
    <property type="molecule type" value="Genomic_DNA"/>
</dbReference>
<keyword evidence="3" id="KW-1185">Reference proteome</keyword>
<evidence type="ECO:0000313" key="2">
    <source>
        <dbReference type="EMBL" id="OAO15685.1"/>
    </source>
</evidence>